<accession>A0AAE3P0N1</accession>
<evidence type="ECO:0000256" key="6">
    <source>
        <dbReference type="ARBA" id="ARBA00022989"/>
    </source>
</evidence>
<keyword evidence="7 9" id="KW-0472">Membrane</keyword>
<name>A0AAE3P0N1_9BACT</name>
<keyword evidence="6 10" id="KW-1133">Transmembrane helix</keyword>
<dbReference type="RefSeq" id="WP_321535994.1">
    <property type="nucleotide sequence ID" value="NZ_JARGDL010000011.1"/>
</dbReference>
<keyword evidence="4 9" id="KW-0808">Transferase</keyword>
<evidence type="ECO:0000256" key="2">
    <source>
        <dbReference type="ARBA" id="ARBA00010323"/>
    </source>
</evidence>
<dbReference type="PANTHER" id="PTHR13285:SF23">
    <property type="entry name" value="TEICHOIC ACID D-ALANYLTRANSFERASE"/>
    <property type="match status" value="1"/>
</dbReference>
<protein>
    <submittedName>
        <fullName evidence="11">MBOAT family protein</fullName>
    </submittedName>
</protein>
<feature type="transmembrane region" description="Helical" evidence="10">
    <location>
        <begin position="97"/>
        <end position="115"/>
    </location>
</feature>
<dbReference type="GO" id="GO:0016746">
    <property type="term" value="F:acyltransferase activity"/>
    <property type="evidence" value="ECO:0007669"/>
    <property type="project" value="UniProtKB-KW"/>
</dbReference>
<dbReference type="InterPro" id="IPR024194">
    <property type="entry name" value="Ac/AlaTfrase_AlgI/DltB"/>
</dbReference>
<dbReference type="InterPro" id="IPR004299">
    <property type="entry name" value="MBOAT_fam"/>
</dbReference>
<evidence type="ECO:0000313" key="11">
    <source>
        <dbReference type="EMBL" id="MDF1612224.1"/>
    </source>
</evidence>
<dbReference type="InterPro" id="IPR051085">
    <property type="entry name" value="MB_O-acyltransferase"/>
</dbReference>
<evidence type="ECO:0000256" key="7">
    <source>
        <dbReference type="ARBA" id="ARBA00023136"/>
    </source>
</evidence>
<feature type="transmembrane region" description="Helical" evidence="10">
    <location>
        <begin position="426"/>
        <end position="449"/>
    </location>
</feature>
<feature type="transmembrane region" description="Helical" evidence="10">
    <location>
        <begin position="461"/>
        <end position="482"/>
    </location>
</feature>
<reference evidence="11" key="1">
    <citation type="submission" date="2023-03" db="EMBL/GenBank/DDBJ databases">
        <title>Stygiobacter electus gen. nov., sp. nov., facultatively anaerobic thermotolerant bacterium of the class Ignavibacteria from a well of Yessentuki mineral water deposit.</title>
        <authorList>
            <person name="Podosokorskaya O.A."/>
            <person name="Elcheninov A.G."/>
            <person name="Petrova N.F."/>
            <person name="Zavarzina D.G."/>
            <person name="Kublanov I.V."/>
            <person name="Merkel A.Y."/>
        </authorList>
    </citation>
    <scope>NUCLEOTIDE SEQUENCE</scope>
    <source>
        <strain evidence="11">09-Me</strain>
    </source>
</reference>
<dbReference type="Proteomes" id="UP001221302">
    <property type="component" value="Unassembled WGS sequence"/>
</dbReference>
<feature type="transmembrane region" description="Helical" evidence="10">
    <location>
        <begin position="324"/>
        <end position="342"/>
    </location>
</feature>
<keyword evidence="3 9" id="KW-1003">Cell membrane</keyword>
<gene>
    <name evidence="11" type="ORF">P0M35_08685</name>
</gene>
<feature type="transmembrane region" description="Helical" evidence="10">
    <location>
        <begin position="135"/>
        <end position="157"/>
    </location>
</feature>
<keyword evidence="5 10" id="KW-0812">Transmembrane</keyword>
<evidence type="ECO:0000256" key="9">
    <source>
        <dbReference type="PIRNR" id="PIRNR016636"/>
    </source>
</evidence>
<proteinExistence type="inferred from homology"/>
<comment type="caution">
    <text evidence="11">The sequence shown here is derived from an EMBL/GenBank/DDBJ whole genome shotgun (WGS) entry which is preliminary data.</text>
</comment>
<dbReference type="GO" id="GO:0042121">
    <property type="term" value="P:alginic acid biosynthetic process"/>
    <property type="evidence" value="ECO:0007669"/>
    <property type="project" value="InterPro"/>
</dbReference>
<evidence type="ECO:0000256" key="4">
    <source>
        <dbReference type="ARBA" id="ARBA00022679"/>
    </source>
</evidence>
<dbReference type="PIRSF" id="PIRSF500217">
    <property type="entry name" value="AlgI"/>
    <property type="match status" value="1"/>
</dbReference>
<evidence type="ECO:0000256" key="1">
    <source>
        <dbReference type="ARBA" id="ARBA00004651"/>
    </source>
</evidence>
<feature type="transmembrane region" description="Helical" evidence="10">
    <location>
        <begin position="348"/>
        <end position="365"/>
    </location>
</feature>
<organism evidence="11 12">
    <name type="scientific">Stygiobacter electus</name>
    <dbReference type="NCBI Taxonomy" id="3032292"/>
    <lineage>
        <taxon>Bacteria</taxon>
        <taxon>Pseudomonadati</taxon>
        <taxon>Ignavibacteriota</taxon>
        <taxon>Ignavibacteria</taxon>
        <taxon>Ignavibacteriales</taxon>
        <taxon>Melioribacteraceae</taxon>
        <taxon>Stygiobacter</taxon>
    </lineage>
</organism>
<dbReference type="PIRSF" id="PIRSF016636">
    <property type="entry name" value="AlgI_DltB"/>
    <property type="match status" value="1"/>
</dbReference>
<keyword evidence="12" id="KW-1185">Reference proteome</keyword>
<dbReference type="AlphaFoldDB" id="A0AAE3P0N1"/>
<dbReference type="Pfam" id="PF03062">
    <property type="entry name" value="MBOAT"/>
    <property type="match status" value="1"/>
</dbReference>
<evidence type="ECO:0000313" key="12">
    <source>
        <dbReference type="Proteomes" id="UP001221302"/>
    </source>
</evidence>
<dbReference type="EMBL" id="JARGDL010000011">
    <property type="protein sequence ID" value="MDF1612224.1"/>
    <property type="molecule type" value="Genomic_DNA"/>
</dbReference>
<keyword evidence="8 9" id="KW-0012">Acyltransferase</keyword>
<dbReference type="InterPro" id="IPR028362">
    <property type="entry name" value="AlgI"/>
</dbReference>
<evidence type="ECO:0000256" key="8">
    <source>
        <dbReference type="ARBA" id="ARBA00023315"/>
    </source>
</evidence>
<comment type="similarity">
    <text evidence="2 9">Belongs to the membrane-bound acyltransferase family.</text>
</comment>
<evidence type="ECO:0000256" key="5">
    <source>
        <dbReference type="ARBA" id="ARBA00022692"/>
    </source>
</evidence>
<evidence type="ECO:0000256" key="10">
    <source>
        <dbReference type="SAM" id="Phobius"/>
    </source>
</evidence>
<comment type="subcellular location">
    <subcellularLocation>
        <location evidence="1">Cell membrane</location>
        <topology evidence="1">Multi-pass membrane protein</topology>
    </subcellularLocation>
</comment>
<dbReference type="PANTHER" id="PTHR13285">
    <property type="entry name" value="ACYLTRANSFERASE"/>
    <property type="match status" value="1"/>
</dbReference>
<dbReference type="GO" id="GO:0005886">
    <property type="term" value="C:plasma membrane"/>
    <property type="evidence" value="ECO:0007669"/>
    <property type="project" value="UniProtKB-SubCell"/>
</dbReference>
<feature type="transmembrane region" description="Helical" evidence="10">
    <location>
        <begin position="67"/>
        <end position="85"/>
    </location>
</feature>
<feature type="transmembrane region" description="Helical" evidence="10">
    <location>
        <begin position="386"/>
        <end position="406"/>
    </location>
</feature>
<evidence type="ECO:0000256" key="3">
    <source>
        <dbReference type="ARBA" id="ARBA00022475"/>
    </source>
</evidence>
<feature type="transmembrane region" description="Helical" evidence="10">
    <location>
        <begin position="20"/>
        <end position="38"/>
    </location>
</feature>
<sequence>MNINFQFLIELFKYKPNDPLVFSTSLFLFLFLFFLLIYNFIGKNKSLRLSFLILFSLYFYYKSTGYYAGIIIISAVVNFLFAKGIAATDRMLFKRIYLLFAVIINIAILGYFKYTNFILQIFSEINKTNFEPLSIFLPIGISFYTFKSLSYVFDVYLETLEPTKSFRDFCVYVFFFPNILMGPIDRASKFLPQIDNEPFLSKEDLGRASLLLMVGLFKKVVIADYISLNFVDRIFDFPLRYTGVENLLAIYGYTLQVYCDFSGYTDMAIGVALFFGFKLMDNFNSPFKATSIADFWRRWHISLSTWLLDYIFKPLQFSIRSLKIWANIIAIFITFVICGVWHGAGWNFIIWGAMHGFMMSFALITQKPKQKLYTLLKINNTKFLKFFQTLITFHLIAFSFLIFRTSDFQIIKDMFSQIFDFFHAEVFIQFAEKLPVILGLIILGYILHFMPTKIENVFKKLVIALPWYFQAVLMVIVIWIVAQFKSADIAPFIYFQF</sequence>